<evidence type="ECO:0000259" key="1">
    <source>
        <dbReference type="PROSITE" id="PS51186"/>
    </source>
</evidence>
<evidence type="ECO:0000313" key="2">
    <source>
        <dbReference type="EMBL" id="MFD1484242.1"/>
    </source>
</evidence>
<dbReference type="PROSITE" id="PS51186">
    <property type="entry name" value="GNAT"/>
    <property type="match status" value="1"/>
</dbReference>
<reference evidence="3" key="1">
    <citation type="journal article" date="2019" name="Int. J. Syst. Evol. Microbiol.">
        <title>The Global Catalogue of Microorganisms (GCM) 10K type strain sequencing project: providing services to taxonomists for standard genome sequencing and annotation.</title>
        <authorList>
            <consortium name="The Broad Institute Genomics Platform"/>
            <consortium name="The Broad Institute Genome Sequencing Center for Infectious Disease"/>
            <person name="Wu L."/>
            <person name="Ma J."/>
        </authorList>
    </citation>
    <scope>NUCLEOTIDE SEQUENCE [LARGE SCALE GENOMIC DNA]</scope>
    <source>
        <strain evidence="3">CCM 8903</strain>
    </source>
</reference>
<accession>A0ABW4E4C1</accession>
<dbReference type="Proteomes" id="UP001597252">
    <property type="component" value="Unassembled WGS sequence"/>
</dbReference>
<dbReference type="RefSeq" id="WP_125752234.1">
    <property type="nucleotide sequence ID" value="NZ_JBHTON010000006.1"/>
</dbReference>
<name>A0ABW4E4C1_9LACO</name>
<dbReference type="EMBL" id="JBHTON010000006">
    <property type="protein sequence ID" value="MFD1484242.1"/>
    <property type="molecule type" value="Genomic_DNA"/>
</dbReference>
<sequence length="145" mass="16635">MWQIKRMTELTPDEFYAVMKLRVDTFVVEQKRIYPEVDANDRQAYHIFTQDDTGAVLAYARAFTEADGTVTFGRVVVAKDHRGQELGAQLLDQILSCCQAHWPNQPIVIEAQQQVVGFYQRRGFKAEGAPFLFNSTPHVRMRRAA</sequence>
<gene>
    <name evidence="2" type="ORF">ACFQ5J_03230</name>
</gene>
<dbReference type="Pfam" id="PF13673">
    <property type="entry name" value="Acetyltransf_10"/>
    <property type="match status" value="1"/>
</dbReference>
<dbReference type="InterPro" id="IPR016181">
    <property type="entry name" value="Acyl_CoA_acyltransferase"/>
</dbReference>
<feature type="domain" description="N-acetyltransferase" evidence="1">
    <location>
        <begin position="5"/>
        <end position="145"/>
    </location>
</feature>
<organism evidence="2 3">
    <name type="scientific">Lacticaseibacillus baoqingensis</name>
    <dbReference type="NCBI Taxonomy" id="2486013"/>
    <lineage>
        <taxon>Bacteria</taxon>
        <taxon>Bacillati</taxon>
        <taxon>Bacillota</taxon>
        <taxon>Bacilli</taxon>
        <taxon>Lactobacillales</taxon>
        <taxon>Lactobacillaceae</taxon>
        <taxon>Lacticaseibacillus</taxon>
    </lineage>
</organism>
<keyword evidence="3" id="KW-1185">Reference proteome</keyword>
<dbReference type="InterPro" id="IPR000182">
    <property type="entry name" value="GNAT_dom"/>
</dbReference>
<dbReference type="Gene3D" id="3.40.630.30">
    <property type="match status" value="1"/>
</dbReference>
<dbReference type="CDD" id="cd04301">
    <property type="entry name" value="NAT_SF"/>
    <property type="match status" value="1"/>
</dbReference>
<comment type="caution">
    <text evidence="2">The sequence shown here is derived from an EMBL/GenBank/DDBJ whole genome shotgun (WGS) entry which is preliminary data.</text>
</comment>
<proteinExistence type="predicted"/>
<protein>
    <submittedName>
        <fullName evidence="2">GNAT family N-acetyltransferase</fullName>
    </submittedName>
</protein>
<dbReference type="SUPFAM" id="SSF55729">
    <property type="entry name" value="Acyl-CoA N-acyltransferases (Nat)"/>
    <property type="match status" value="1"/>
</dbReference>
<evidence type="ECO:0000313" key="3">
    <source>
        <dbReference type="Proteomes" id="UP001597252"/>
    </source>
</evidence>